<dbReference type="SUPFAM" id="SSF81342">
    <property type="entry name" value="Transmembrane di-heme cytochromes"/>
    <property type="match status" value="1"/>
</dbReference>
<dbReference type="RefSeq" id="WP_076838516.1">
    <property type="nucleotide sequence ID" value="NZ_CP019434.1"/>
</dbReference>
<keyword evidence="4" id="KW-1003">Cell membrane</keyword>
<keyword evidence="7" id="KW-0479">Metal-binding</keyword>
<dbReference type="PANTHER" id="PTHR30529">
    <property type="entry name" value="CYTOCHROME B561"/>
    <property type="match status" value="1"/>
</dbReference>
<dbReference type="Gene3D" id="1.20.950.20">
    <property type="entry name" value="Transmembrane di-heme cytochromes, Chain C"/>
    <property type="match status" value="1"/>
</dbReference>
<feature type="transmembrane region" description="Helical" evidence="13">
    <location>
        <begin position="20"/>
        <end position="40"/>
    </location>
</feature>
<dbReference type="GO" id="GO:0020037">
    <property type="term" value="F:heme binding"/>
    <property type="evidence" value="ECO:0007669"/>
    <property type="project" value="TreeGrafter"/>
</dbReference>
<evidence type="ECO:0000256" key="3">
    <source>
        <dbReference type="ARBA" id="ARBA00022448"/>
    </source>
</evidence>
<keyword evidence="11 13" id="KW-0472">Membrane</keyword>
<dbReference type="PANTHER" id="PTHR30529:SF1">
    <property type="entry name" value="CYTOCHROME B561 HOMOLOG 2"/>
    <property type="match status" value="1"/>
</dbReference>
<dbReference type="KEGG" id="afy:BW247_10205"/>
<dbReference type="GO" id="GO:0009055">
    <property type="term" value="F:electron transfer activity"/>
    <property type="evidence" value="ECO:0007669"/>
    <property type="project" value="InterPro"/>
</dbReference>
<proteinExistence type="inferred from homology"/>
<dbReference type="InterPro" id="IPR052168">
    <property type="entry name" value="Cytochrome_b561_oxidase"/>
</dbReference>
<dbReference type="AlphaFoldDB" id="A0A1P8ULE5"/>
<feature type="domain" description="Cytochrome b561 bacterial/Ni-hydrogenase" evidence="14">
    <location>
        <begin position="13"/>
        <end position="183"/>
    </location>
</feature>
<evidence type="ECO:0000256" key="8">
    <source>
        <dbReference type="ARBA" id="ARBA00022982"/>
    </source>
</evidence>
<protein>
    <recommendedName>
        <fullName evidence="14">Cytochrome b561 bacterial/Ni-hydrogenase domain-containing protein</fullName>
    </recommendedName>
</protein>
<dbReference type="Proteomes" id="UP000243807">
    <property type="component" value="Chromosome"/>
</dbReference>
<feature type="transmembrane region" description="Helical" evidence="13">
    <location>
        <begin position="150"/>
        <end position="167"/>
    </location>
</feature>
<evidence type="ECO:0000256" key="1">
    <source>
        <dbReference type="ARBA" id="ARBA00001970"/>
    </source>
</evidence>
<dbReference type="STRING" id="1765967.BW247_10205"/>
<organism evidence="15 16">
    <name type="scientific">Acidihalobacter ferrooxydans</name>
    <dbReference type="NCBI Taxonomy" id="1765967"/>
    <lineage>
        <taxon>Bacteria</taxon>
        <taxon>Pseudomonadati</taxon>
        <taxon>Pseudomonadota</taxon>
        <taxon>Gammaproteobacteria</taxon>
        <taxon>Chromatiales</taxon>
        <taxon>Ectothiorhodospiraceae</taxon>
        <taxon>Acidihalobacter</taxon>
    </lineage>
</organism>
<reference evidence="15 16" key="1">
    <citation type="submission" date="2017-01" db="EMBL/GenBank/DDBJ databases">
        <title>Draft sequence of Acidihalobacter ferrooxidans strain DSM 14175 (strain V8).</title>
        <authorList>
            <person name="Khaleque H.N."/>
            <person name="Ramsay J.P."/>
            <person name="Murphy R.J.T."/>
            <person name="Kaksonen A.H."/>
            <person name="Boxall N.J."/>
            <person name="Watkin E.L.J."/>
        </authorList>
    </citation>
    <scope>NUCLEOTIDE SEQUENCE [LARGE SCALE GENOMIC DNA]</scope>
    <source>
        <strain evidence="15 16">V8</strain>
    </source>
</reference>
<dbReference type="InterPro" id="IPR011577">
    <property type="entry name" value="Cyt_b561_bac/Ni-Hgenase"/>
</dbReference>
<keyword evidence="16" id="KW-1185">Reference proteome</keyword>
<evidence type="ECO:0000256" key="6">
    <source>
        <dbReference type="ARBA" id="ARBA00022692"/>
    </source>
</evidence>
<dbReference type="Pfam" id="PF01292">
    <property type="entry name" value="Ni_hydr_CYTB"/>
    <property type="match status" value="1"/>
</dbReference>
<evidence type="ECO:0000256" key="13">
    <source>
        <dbReference type="SAM" id="Phobius"/>
    </source>
</evidence>
<feature type="transmembrane region" description="Helical" evidence="13">
    <location>
        <begin position="120"/>
        <end position="143"/>
    </location>
</feature>
<accession>A0A1P8ULE5</accession>
<dbReference type="GO" id="GO:0022904">
    <property type="term" value="P:respiratory electron transport chain"/>
    <property type="evidence" value="ECO:0007669"/>
    <property type="project" value="InterPro"/>
</dbReference>
<name>A0A1P8ULE5_9GAMM</name>
<dbReference type="InterPro" id="IPR016174">
    <property type="entry name" value="Di-haem_cyt_TM"/>
</dbReference>
<dbReference type="OrthoDB" id="9793784at2"/>
<evidence type="ECO:0000256" key="10">
    <source>
        <dbReference type="ARBA" id="ARBA00023004"/>
    </source>
</evidence>
<keyword evidence="5" id="KW-0349">Heme</keyword>
<evidence type="ECO:0000256" key="12">
    <source>
        <dbReference type="ARBA" id="ARBA00037975"/>
    </source>
</evidence>
<keyword evidence="8" id="KW-0249">Electron transport</keyword>
<evidence type="ECO:0000256" key="11">
    <source>
        <dbReference type="ARBA" id="ARBA00023136"/>
    </source>
</evidence>
<evidence type="ECO:0000256" key="7">
    <source>
        <dbReference type="ARBA" id="ARBA00022723"/>
    </source>
</evidence>
<keyword evidence="6 13" id="KW-0812">Transmembrane</keyword>
<dbReference type="EMBL" id="CP019434">
    <property type="protein sequence ID" value="APZ44657.1"/>
    <property type="molecule type" value="Genomic_DNA"/>
</dbReference>
<evidence type="ECO:0000256" key="9">
    <source>
        <dbReference type="ARBA" id="ARBA00022989"/>
    </source>
</evidence>
<evidence type="ECO:0000313" key="15">
    <source>
        <dbReference type="EMBL" id="APZ44657.1"/>
    </source>
</evidence>
<keyword evidence="9 13" id="KW-1133">Transmembrane helix</keyword>
<comment type="similarity">
    <text evidence="12">Belongs to the cytochrome b561 family.</text>
</comment>
<dbReference type="GO" id="GO:0005886">
    <property type="term" value="C:plasma membrane"/>
    <property type="evidence" value="ECO:0007669"/>
    <property type="project" value="UniProtKB-SubCell"/>
</dbReference>
<comment type="subcellular location">
    <subcellularLocation>
        <location evidence="2">Cell membrane</location>
        <topology evidence="2">Multi-pass membrane protein</topology>
    </subcellularLocation>
</comment>
<evidence type="ECO:0000256" key="5">
    <source>
        <dbReference type="ARBA" id="ARBA00022617"/>
    </source>
</evidence>
<gene>
    <name evidence="15" type="ORF">BW247_10205</name>
</gene>
<keyword evidence="3" id="KW-0813">Transport</keyword>
<evidence type="ECO:0000256" key="4">
    <source>
        <dbReference type="ARBA" id="ARBA00022475"/>
    </source>
</evidence>
<sequence length="190" mass="21315">MKVLPALRSTPTRWGGLARFFHWIVALLIAIQALIGLYMVGLPLSVAKLKIYLLHKSIGMTILALVLLRLAWRAYDPHPQRPGGMSLWQWRGARLVHVTLYFLLLALPLSGWVYNSASGFPLPWFGMLQLPAIAPVSASLAAVALLAHRAAFIALFTVLMVHIWAALDHHWRLDDDVLRRMLPFSKRGAK</sequence>
<feature type="transmembrane region" description="Helical" evidence="13">
    <location>
        <begin position="52"/>
        <end position="72"/>
    </location>
</feature>
<dbReference type="GO" id="GO:0046872">
    <property type="term" value="F:metal ion binding"/>
    <property type="evidence" value="ECO:0007669"/>
    <property type="project" value="UniProtKB-KW"/>
</dbReference>
<evidence type="ECO:0000256" key="2">
    <source>
        <dbReference type="ARBA" id="ARBA00004651"/>
    </source>
</evidence>
<comment type="cofactor">
    <cofactor evidence="1">
        <name>heme b</name>
        <dbReference type="ChEBI" id="CHEBI:60344"/>
    </cofactor>
</comment>
<evidence type="ECO:0000313" key="16">
    <source>
        <dbReference type="Proteomes" id="UP000243807"/>
    </source>
</evidence>
<evidence type="ECO:0000259" key="14">
    <source>
        <dbReference type="Pfam" id="PF01292"/>
    </source>
</evidence>
<feature type="transmembrane region" description="Helical" evidence="13">
    <location>
        <begin position="93"/>
        <end position="114"/>
    </location>
</feature>
<keyword evidence="10" id="KW-0408">Iron</keyword>